<dbReference type="GO" id="GO:0003676">
    <property type="term" value="F:nucleic acid binding"/>
    <property type="evidence" value="ECO:0007669"/>
    <property type="project" value="InterPro"/>
</dbReference>
<dbReference type="SUPFAM" id="SSF54928">
    <property type="entry name" value="RNA-binding domain, RBD"/>
    <property type="match status" value="1"/>
</dbReference>
<dbReference type="Proteomes" id="UP000696280">
    <property type="component" value="Unassembled WGS sequence"/>
</dbReference>
<dbReference type="InterPro" id="IPR035979">
    <property type="entry name" value="RBD_domain_sf"/>
</dbReference>
<keyword evidence="2" id="KW-1185">Reference proteome</keyword>
<protein>
    <recommendedName>
        <fullName evidence="3">RRM domain-containing protein</fullName>
    </recommendedName>
</protein>
<evidence type="ECO:0008006" key="3">
    <source>
        <dbReference type="Google" id="ProtNLM"/>
    </source>
</evidence>
<organism evidence="1 2">
    <name type="scientific">Hymenoscyphus fraxineus</name>
    <dbReference type="NCBI Taxonomy" id="746836"/>
    <lineage>
        <taxon>Eukaryota</taxon>
        <taxon>Fungi</taxon>
        <taxon>Dikarya</taxon>
        <taxon>Ascomycota</taxon>
        <taxon>Pezizomycotina</taxon>
        <taxon>Leotiomycetes</taxon>
        <taxon>Helotiales</taxon>
        <taxon>Helotiaceae</taxon>
        <taxon>Hymenoscyphus</taxon>
    </lineage>
</organism>
<accession>A0A9N9PPY8</accession>
<proteinExistence type="predicted"/>
<reference evidence="1" key="1">
    <citation type="submission" date="2021-07" db="EMBL/GenBank/DDBJ databases">
        <authorList>
            <person name="Durling M."/>
        </authorList>
    </citation>
    <scope>NUCLEOTIDE SEQUENCE</scope>
</reference>
<gene>
    <name evidence="1" type="ORF">HYFRA_00007431</name>
</gene>
<dbReference type="OrthoDB" id="10009520at2759"/>
<sequence>MESWTSIPSDQWTLETITPDLIPADSIFIAPLKFKCHDVPNHKPASSSLNTNMQTPVYFLPSSQQREVCASEYCKRDTGKFGLPGDLLANGVAQNEWAGRDRSHSRNQESHYLKVVDGENVHLIEGELESVLHPFCRLPFAMSAENTSSGDEVVTLEQRDFSSSTSNTDVVAALDYTSQKLRPRKEENVRSQGQISKFIRKRLAETRSPVDSDDIPQSTESSSVSCTWYRSSSSAQLSFKSSRKAHMAQEVLERYLLFGRIISLHLLTSENIPSDDSGKALVTLVVGNLDPRTSRDHFEEILTGKLTPDNISIGSPEKFTDTEAVTMVKRLLRQHGTIFSFQFKLVDNISTKIRAYATFDNREGAISAVNSLHSMEFGIHTGSLLSVKHIISINFRIPLLILDFYRTELRETHYEFWEDGHLQYKIYQPIDCEWNSVGLRLFGDTVEEVVESRKSAESFLNGTIIMAAYSPIWHKYFLKSGSIEHLEELQCIYGLYIRYDTKQCQVLIYGGSPYQRKEIQHQLKRRIENLRRRTRQIGLLPPSSINQSNFREIALSSS</sequence>
<dbReference type="AlphaFoldDB" id="A0A9N9PPY8"/>
<name>A0A9N9PPY8_9HELO</name>
<dbReference type="CDD" id="cd00590">
    <property type="entry name" value="RRM_SF"/>
    <property type="match status" value="1"/>
</dbReference>
<evidence type="ECO:0000313" key="1">
    <source>
        <dbReference type="EMBL" id="CAG8951515.1"/>
    </source>
</evidence>
<comment type="caution">
    <text evidence="1">The sequence shown here is derived from an EMBL/GenBank/DDBJ whole genome shotgun (WGS) entry which is preliminary data.</text>
</comment>
<dbReference type="EMBL" id="CAJVRL010000043">
    <property type="protein sequence ID" value="CAG8951515.1"/>
    <property type="molecule type" value="Genomic_DNA"/>
</dbReference>
<evidence type="ECO:0000313" key="2">
    <source>
        <dbReference type="Proteomes" id="UP000696280"/>
    </source>
</evidence>